<dbReference type="Proteomes" id="UP001055712">
    <property type="component" value="Unassembled WGS sequence"/>
</dbReference>
<reference evidence="1" key="2">
    <citation type="submission" date="2020-11" db="EMBL/GenBank/DDBJ databases">
        <authorList>
            <person name="Cecchin M."/>
            <person name="Marcolungo L."/>
            <person name="Rossato M."/>
            <person name="Girolomoni L."/>
            <person name="Cosentino E."/>
            <person name="Cuine S."/>
            <person name="Li-Beisson Y."/>
            <person name="Delledonne M."/>
            <person name="Ballottari M."/>
        </authorList>
    </citation>
    <scope>NUCLEOTIDE SEQUENCE</scope>
    <source>
        <strain evidence="1">211/11P</strain>
        <tissue evidence="1">Whole cell</tissue>
    </source>
</reference>
<accession>A0A9D4Z195</accession>
<comment type="caution">
    <text evidence="1">The sequence shown here is derived from an EMBL/GenBank/DDBJ whole genome shotgun (WGS) entry which is preliminary data.</text>
</comment>
<dbReference type="EMBL" id="SIDB01000002">
    <property type="protein sequence ID" value="KAI3436382.1"/>
    <property type="molecule type" value="Genomic_DNA"/>
</dbReference>
<dbReference type="AlphaFoldDB" id="A0A9D4Z195"/>
<sequence>MAVLLGITFQASNCIAGAAAPARAVAARAAMHSCNARCAALRVEAAPLQLRLIGTMVDAVLSCGLEVWGMQLAAASTAGKTSSAAGSKAEGLHQAHLRRLLGGAARHTNRCGAGGGGRAAAAAALAAAGSQAVEPGGDS</sequence>
<organism evidence="1 2">
    <name type="scientific">Chlorella vulgaris</name>
    <name type="common">Green alga</name>
    <dbReference type="NCBI Taxonomy" id="3077"/>
    <lineage>
        <taxon>Eukaryota</taxon>
        <taxon>Viridiplantae</taxon>
        <taxon>Chlorophyta</taxon>
        <taxon>core chlorophytes</taxon>
        <taxon>Trebouxiophyceae</taxon>
        <taxon>Chlorellales</taxon>
        <taxon>Chlorellaceae</taxon>
        <taxon>Chlorella clade</taxon>
        <taxon>Chlorella</taxon>
    </lineage>
</organism>
<gene>
    <name evidence="1" type="ORF">D9Q98_002436</name>
</gene>
<evidence type="ECO:0000313" key="2">
    <source>
        <dbReference type="Proteomes" id="UP001055712"/>
    </source>
</evidence>
<keyword evidence="2" id="KW-1185">Reference proteome</keyword>
<proteinExistence type="predicted"/>
<evidence type="ECO:0000313" key="1">
    <source>
        <dbReference type="EMBL" id="KAI3436382.1"/>
    </source>
</evidence>
<name>A0A9D4Z195_CHLVU</name>
<protein>
    <submittedName>
        <fullName evidence="1">Uncharacterized protein</fullName>
    </submittedName>
</protein>
<reference evidence="1" key="1">
    <citation type="journal article" date="2019" name="Plant J.">
        <title>Chlorella vulgaris genome assembly and annotation reveals the molecular basis for metabolic acclimation to high light conditions.</title>
        <authorList>
            <person name="Cecchin M."/>
            <person name="Marcolungo L."/>
            <person name="Rossato M."/>
            <person name="Girolomoni L."/>
            <person name="Cosentino E."/>
            <person name="Cuine S."/>
            <person name="Li-Beisson Y."/>
            <person name="Delledonne M."/>
            <person name="Ballottari M."/>
        </authorList>
    </citation>
    <scope>NUCLEOTIDE SEQUENCE</scope>
    <source>
        <strain evidence="1">211/11P</strain>
    </source>
</reference>